<keyword evidence="4" id="KW-0564">Palmitate</keyword>
<dbReference type="STRING" id="415015.SAMN05660462_01415"/>
<dbReference type="InterPro" id="IPR006059">
    <property type="entry name" value="SBP"/>
</dbReference>
<dbReference type="InterPro" id="IPR050490">
    <property type="entry name" value="Bact_solute-bd_prot1"/>
</dbReference>
<dbReference type="Pfam" id="PF01547">
    <property type="entry name" value="SBP_bac_1"/>
    <property type="match status" value="1"/>
</dbReference>
<dbReference type="PANTHER" id="PTHR43649:SF33">
    <property type="entry name" value="POLYGALACTURONAN_RHAMNOGALACTURONAN-BINDING PROTEIN YTCQ"/>
    <property type="match status" value="1"/>
</dbReference>
<keyword evidence="7" id="KW-1185">Reference proteome</keyword>
<dbReference type="PANTHER" id="PTHR43649">
    <property type="entry name" value="ARABINOSE-BINDING PROTEIN-RELATED"/>
    <property type="match status" value="1"/>
</dbReference>
<keyword evidence="1" id="KW-1003">Cell membrane</keyword>
<evidence type="ECO:0000313" key="6">
    <source>
        <dbReference type="EMBL" id="SDY97625.1"/>
    </source>
</evidence>
<evidence type="ECO:0000256" key="2">
    <source>
        <dbReference type="ARBA" id="ARBA00022729"/>
    </source>
</evidence>
<evidence type="ECO:0000256" key="4">
    <source>
        <dbReference type="ARBA" id="ARBA00023139"/>
    </source>
</evidence>
<keyword evidence="5" id="KW-0449">Lipoprotein</keyword>
<evidence type="ECO:0000313" key="7">
    <source>
        <dbReference type="Proteomes" id="UP000198625"/>
    </source>
</evidence>
<dbReference type="SUPFAM" id="SSF53850">
    <property type="entry name" value="Periplasmic binding protein-like II"/>
    <property type="match status" value="1"/>
</dbReference>
<evidence type="ECO:0000256" key="5">
    <source>
        <dbReference type="ARBA" id="ARBA00023288"/>
    </source>
</evidence>
<protein>
    <submittedName>
        <fullName evidence="6">ABC-type glycerol-3-phosphate transport system, substrate-binding protein</fullName>
    </submittedName>
</protein>
<sequence length="742" mass="86660">MSYKKVLIILLTFSLMFVFYGCTKDRGTTDVAKNITTYKEIILNDVLEAKNILSVGLDINNQPVLFILGKDSRKYIVLDENGAVKKEINTDFSGRPNVFTFDKNNNMYILADKPELNENREITSISKKLLFYDNESDSITENNVIGQLNDTTARSIEDTTRKIKVDSKGNIYALKLGGSIEVFDSNLNIKKVLDSTPYWDIEMDEEDNILALKYGRDDNILDKIDTNNYKTIWSKEYSYTDGPNKIYYNKNTKNLYGINAGWVARYDSKGNLTSRILNTGELSEIDMILDFMVDNSEEIYLLADCQDSYKLIKYIESKSETMANTGTEEEKTEITVELTRDYDNLFTKAARKFEEINPDIKVTVNLYPDLDEYQYSDKLNTEIMAGKGPDILYLRPWDYIRTYIEKGILVNLDEVIEKDSEFIIKDYNTHIIDNARYKDELYTMPINYYQFYTFVLNEKLLDEKGINLDNNLNWKDVYALSKKLNENSLEQIYVLPKIDDWTLYELILLQDIDYYLNWNKKEAKFNSKEFIETLELMRSIKEDNILHPDLLWYEIMNATNYGEIKDLSNIAIYLGQTHSYGYIQGLGSFYDGFTAVSAPKGEYTGNRLYYSDFLAINSNSQHKEEVWEFIKFIITEEAQTFDERIIQGTFRINNNASQKQIDRMFEYQEKNKSYMEKNKSYFANEEDIEKLNRVIGNLNKPKTSEPLYDVIKEEVDRFLNGEKSAEEVAERLQNKADIYLNE</sequence>
<gene>
    <name evidence="6" type="ORF">SAMN05660462_01415</name>
</gene>
<keyword evidence="2" id="KW-0732">Signal</keyword>
<reference evidence="6 7" key="1">
    <citation type="submission" date="2016-10" db="EMBL/GenBank/DDBJ databases">
        <authorList>
            <person name="de Groot N.N."/>
        </authorList>
    </citation>
    <scope>NUCLEOTIDE SEQUENCE [LARGE SCALE GENOMIC DNA]</scope>
    <source>
        <strain evidence="6 7">DSM 21650</strain>
    </source>
</reference>
<dbReference type="AlphaFoldDB" id="A0A1H3P9X4"/>
<dbReference type="EMBL" id="FNQE01000013">
    <property type="protein sequence ID" value="SDY97625.1"/>
    <property type="molecule type" value="Genomic_DNA"/>
</dbReference>
<proteinExistence type="predicted"/>
<dbReference type="RefSeq" id="WP_091729135.1">
    <property type="nucleotide sequence ID" value="NZ_FNQE01000013.1"/>
</dbReference>
<dbReference type="Gene3D" id="3.40.190.10">
    <property type="entry name" value="Periplasmic binding protein-like II"/>
    <property type="match status" value="1"/>
</dbReference>
<evidence type="ECO:0000256" key="1">
    <source>
        <dbReference type="ARBA" id="ARBA00022475"/>
    </source>
</evidence>
<dbReference type="PROSITE" id="PS51257">
    <property type="entry name" value="PROKAR_LIPOPROTEIN"/>
    <property type="match status" value="1"/>
</dbReference>
<dbReference type="Proteomes" id="UP000198625">
    <property type="component" value="Unassembled WGS sequence"/>
</dbReference>
<dbReference type="OrthoDB" id="383937at2"/>
<evidence type="ECO:0000256" key="3">
    <source>
        <dbReference type="ARBA" id="ARBA00023136"/>
    </source>
</evidence>
<organism evidence="6 7">
    <name type="scientific">Proteiniborus ethanoligenes</name>
    <dbReference type="NCBI Taxonomy" id="415015"/>
    <lineage>
        <taxon>Bacteria</taxon>
        <taxon>Bacillati</taxon>
        <taxon>Bacillota</taxon>
        <taxon>Clostridia</taxon>
        <taxon>Eubacteriales</taxon>
        <taxon>Proteiniborus</taxon>
    </lineage>
</organism>
<dbReference type="SUPFAM" id="SSF101898">
    <property type="entry name" value="NHL repeat"/>
    <property type="match status" value="1"/>
</dbReference>
<accession>A0A1H3P9X4</accession>
<keyword evidence="3" id="KW-0472">Membrane</keyword>
<name>A0A1H3P9X4_9FIRM</name>